<dbReference type="EMBL" id="AP013353">
    <property type="protein sequence ID" value="BAP01057.1"/>
    <property type="molecule type" value="Genomic_DNA"/>
</dbReference>
<name>A0AAT9F834_9BACT</name>
<protein>
    <submittedName>
        <fullName evidence="1">Uncharacterized protein</fullName>
    </submittedName>
</protein>
<sequence>MHYNEVIFYFLRRKMELETNQWQARYIKWFMKKMKLNRAGLIGYIKKHSIKLSNFLVMVNLFRLANDAIGDFNKLRAYQHGAIYSGVYRDFKTKIDDDYIDQILSASDAKNPKSYEILEKAFYYVSTSKNYDFIVKMQEFDFWKNKVNQADNNIRKNDVTDADKLKLKEIYNSLPDNAADLEFIFINDYHFVWHKKDASWVKENIAKLVEMSRDYNLINPIIITPDKPKSKK</sequence>
<proteinExistence type="predicted"/>
<organism evidence="1">
    <name type="scientific">Mycoplasmopsis californica HAZ160_1</name>
    <dbReference type="NCBI Taxonomy" id="1397850"/>
    <lineage>
        <taxon>Bacteria</taxon>
        <taxon>Bacillati</taxon>
        <taxon>Mycoplasmatota</taxon>
        <taxon>Mycoplasmoidales</taxon>
        <taxon>Metamycoplasmataceae</taxon>
        <taxon>Mycoplasmopsis</taxon>
    </lineage>
</organism>
<dbReference type="AlphaFoldDB" id="A0AAT9F834"/>
<dbReference type="KEGG" id="mcm:MCAL160_0506"/>
<evidence type="ECO:0000313" key="1">
    <source>
        <dbReference type="EMBL" id="BAP01057.1"/>
    </source>
</evidence>
<reference evidence="1" key="1">
    <citation type="journal article" date="2014" name="Appl. Environ. Microbiol.">
        <title>Molecular Epidemiology of Cases of Mycoplasma californicum Infection in Japan.</title>
        <authorList>
            <person name="Hata E."/>
            <person name="Suzuki K."/>
            <person name="Hanyu H."/>
            <person name="Itoh M."/>
            <person name="Higuchi H."/>
            <person name="Kobayashi H."/>
        </authorList>
    </citation>
    <scope>NUCLEOTIDE SEQUENCE</scope>
    <source>
        <strain evidence="1">HAZ160_1</strain>
    </source>
</reference>
<reference evidence="1" key="2">
    <citation type="journal article" date="2014" name="Genome Announc.">
        <title>Complete Genome Sequence of Mycoplasma californicum Strain HAZ160_1 from Bovine Mastitic Milk in Japan.</title>
        <authorList>
            <person name="Hata E."/>
            <person name="Murakami K."/>
        </authorList>
    </citation>
    <scope>NUCLEOTIDE SEQUENCE</scope>
    <source>
        <strain evidence="1">HAZ160_1</strain>
    </source>
</reference>
<accession>A0AAT9F834</accession>
<gene>
    <name evidence="1" type="ORF">MCAL160_0506</name>
</gene>
<reference evidence="1" key="3">
    <citation type="journal article" date="2019" name="Vet. Microbiol.">
        <title>Mutations associated with change of susceptibility to lincosamides and/or macrolides in field and laboratory-derived Mycoplasma californicum strains in Japan, and development of a rapid detection method for these mutations.</title>
        <authorList>
            <person name="Hata E."/>
            <person name="Nagai K."/>
            <person name="Murakami K."/>
        </authorList>
    </citation>
    <scope>NUCLEOTIDE SEQUENCE</scope>
    <source>
        <strain evidence="1">HAZ160_1</strain>
    </source>
</reference>
<reference evidence="1" key="4">
    <citation type="submission" date="2024-06" db="EMBL/GenBank/DDBJ databases">
        <authorList>
            <consortium name="Mycoplasma californicum genome sequencing consortium"/>
            <person name="Hata E."/>
            <person name="Tanaka K."/>
            <person name="Tamamura Y."/>
        </authorList>
    </citation>
    <scope>NUCLEOTIDE SEQUENCE</scope>
    <source>
        <strain evidence="1">HAZ160_1</strain>
    </source>
</reference>